<evidence type="ECO:0000256" key="3">
    <source>
        <dbReference type="ARBA" id="ARBA00022982"/>
    </source>
</evidence>
<dbReference type="InterPro" id="IPR008972">
    <property type="entry name" value="Cupredoxin"/>
</dbReference>
<dbReference type="PROSITE" id="PS00196">
    <property type="entry name" value="COPPER_BLUE"/>
    <property type="match status" value="1"/>
</dbReference>
<proteinExistence type="predicted"/>
<dbReference type="InterPro" id="IPR050845">
    <property type="entry name" value="Cu-binding_ET"/>
</dbReference>
<dbReference type="PANTHER" id="PTHR38439">
    <property type="entry name" value="AURACYANIN-B"/>
    <property type="match status" value="1"/>
</dbReference>
<keyword evidence="8" id="KW-1185">Reference proteome</keyword>
<organism evidence="7 8">
    <name type="scientific">Pontibacter qinzhouensis</name>
    <dbReference type="NCBI Taxonomy" id="2603253"/>
    <lineage>
        <taxon>Bacteria</taxon>
        <taxon>Pseudomonadati</taxon>
        <taxon>Bacteroidota</taxon>
        <taxon>Cytophagia</taxon>
        <taxon>Cytophagales</taxon>
        <taxon>Hymenobacteraceae</taxon>
        <taxon>Pontibacter</taxon>
    </lineage>
</organism>
<dbReference type="SUPFAM" id="SSF49503">
    <property type="entry name" value="Cupredoxins"/>
    <property type="match status" value="1"/>
</dbReference>
<keyword evidence="1" id="KW-0813">Transport</keyword>
<dbReference type="InterPro" id="IPR000923">
    <property type="entry name" value="BlueCu_1"/>
</dbReference>
<evidence type="ECO:0000313" key="8">
    <source>
        <dbReference type="Proteomes" id="UP000321926"/>
    </source>
</evidence>
<evidence type="ECO:0000256" key="1">
    <source>
        <dbReference type="ARBA" id="ARBA00022448"/>
    </source>
</evidence>
<dbReference type="Proteomes" id="UP000321926">
    <property type="component" value="Unassembled WGS sequence"/>
</dbReference>
<comment type="caution">
    <text evidence="7">The sequence shown here is derived from an EMBL/GenBank/DDBJ whole genome shotgun (WGS) entry which is preliminary data.</text>
</comment>
<keyword evidence="2" id="KW-0479">Metal-binding</keyword>
<evidence type="ECO:0000256" key="5">
    <source>
        <dbReference type="SAM" id="MobiDB-lite"/>
    </source>
</evidence>
<protein>
    <submittedName>
        <fullName evidence="7">Azurin</fullName>
    </submittedName>
</protein>
<dbReference type="GO" id="GO:0005507">
    <property type="term" value="F:copper ion binding"/>
    <property type="evidence" value="ECO:0007669"/>
    <property type="project" value="InterPro"/>
</dbReference>
<dbReference type="OrthoDB" id="9814063at2"/>
<feature type="compositionally biased region" description="Polar residues" evidence="5">
    <location>
        <begin position="56"/>
        <end position="65"/>
    </location>
</feature>
<reference evidence="7 8" key="1">
    <citation type="submission" date="2019-08" db="EMBL/GenBank/DDBJ databases">
        <authorList>
            <person name="Shi S."/>
        </authorList>
    </citation>
    <scope>NUCLEOTIDE SEQUENCE [LARGE SCALE GENOMIC DNA]</scope>
    <source>
        <strain evidence="7 8">GY10130</strain>
    </source>
</reference>
<dbReference type="EMBL" id="VRTY01000031">
    <property type="protein sequence ID" value="TXK46943.1"/>
    <property type="molecule type" value="Genomic_DNA"/>
</dbReference>
<keyword evidence="4" id="KW-0186">Copper</keyword>
<accession>A0A5C8K667</accession>
<dbReference type="CDD" id="cd04233">
    <property type="entry name" value="Auracyanin"/>
    <property type="match status" value="1"/>
</dbReference>
<sequence>MVMCTSERTFTGMTKNWRMSYSAKAKGSAMFSFVAAGVALALTACSSGSGEEKNSLESAALNNDTARTEEVGNKKAMQPVVEVTIRTVGDEKTGKHYDTDTIEAKAGELLKISLVNEGSEQSMIHNIVFTRAGKSTEVALAGAKVGAPGNYVPDDTLRVLAASPLALPGQTVVLEFQVPKEPGQYDYVCTYPEHYKFMKGVLLVK</sequence>
<evidence type="ECO:0000313" key="7">
    <source>
        <dbReference type="EMBL" id="TXK46943.1"/>
    </source>
</evidence>
<dbReference type="AlphaFoldDB" id="A0A5C8K667"/>
<dbReference type="Pfam" id="PF00127">
    <property type="entry name" value="Copper-bind"/>
    <property type="match status" value="1"/>
</dbReference>
<evidence type="ECO:0000259" key="6">
    <source>
        <dbReference type="Pfam" id="PF00127"/>
    </source>
</evidence>
<dbReference type="Gene3D" id="2.60.40.420">
    <property type="entry name" value="Cupredoxins - blue copper proteins"/>
    <property type="match status" value="1"/>
</dbReference>
<evidence type="ECO:0000256" key="2">
    <source>
        <dbReference type="ARBA" id="ARBA00022723"/>
    </source>
</evidence>
<dbReference type="GO" id="GO:0009055">
    <property type="term" value="F:electron transfer activity"/>
    <property type="evidence" value="ECO:0007669"/>
    <property type="project" value="InterPro"/>
</dbReference>
<feature type="region of interest" description="Disordered" evidence="5">
    <location>
        <begin position="50"/>
        <end position="73"/>
    </location>
</feature>
<name>A0A5C8K667_9BACT</name>
<dbReference type="InterPro" id="IPR028871">
    <property type="entry name" value="BlueCu_1_BS"/>
</dbReference>
<dbReference type="PANTHER" id="PTHR38439:SF2">
    <property type="entry name" value="OUTER MEMBRANE PROTEIN H.8"/>
    <property type="match status" value="1"/>
</dbReference>
<gene>
    <name evidence="7" type="ORF">FVR03_09995</name>
</gene>
<keyword evidence="3" id="KW-0249">Electron transport</keyword>
<feature type="domain" description="Blue (type 1) copper" evidence="6">
    <location>
        <begin position="94"/>
        <end position="204"/>
    </location>
</feature>
<evidence type="ECO:0000256" key="4">
    <source>
        <dbReference type="ARBA" id="ARBA00023008"/>
    </source>
</evidence>